<dbReference type="Pfam" id="PF07993">
    <property type="entry name" value="NAD_binding_4"/>
    <property type="match status" value="1"/>
</dbReference>
<reference evidence="2 3" key="1">
    <citation type="submission" date="2022-09" db="EMBL/GenBank/DDBJ databases">
        <title>Xylan utilization by haloarchaea-nanohaloarchaea associations.</title>
        <authorList>
            <person name="Yakimov M."/>
        </authorList>
    </citation>
    <scope>NUCLEOTIDE SEQUENCE [LARGE SCALE GENOMIC DNA]</scope>
    <source>
        <strain evidence="2 3">SVXNc</strain>
    </source>
</reference>
<dbReference type="PANTHER" id="PTHR12126:SF11">
    <property type="entry name" value="NADH DEHYDROGENASE [UBIQUINONE] 1 ALPHA SUBCOMPLEX SUBUNIT 9, MITOCHONDRIAL"/>
    <property type="match status" value="1"/>
</dbReference>
<sequence length="264" mass="29800">MDKQKVLIAGKGFIGTRIGEKLGGEVKYLSLNSGDYQIDITEEFEIEEEFDVLIHTVGLEPGTKSKEAYEAVHVDGTRNLLDGVKADKVVYISALGVGKIDHPYMNTKAKAEELVKQEERWTIVRPSIVYGDENVSMKNIAEKFPVLSFPELDVKMQPIMVEDLVDVMIEAAEGYDNETLEIGGPEQLYAHEMFEKYYRSHGKRFYSFPMPMFVPRTAMKALSKLPLGTPELSRENVNLLSDNVIEEENDAKRVLGHLRKVPDS</sequence>
<dbReference type="Gene3D" id="3.40.50.720">
    <property type="entry name" value="NAD(P)-binding Rossmann-like Domain"/>
    <property type="match status" value="1"/>
</dbReference>
<dbReference type="SUPFAM" id="SSF51735">
    <property type="entry name" value="NAD(P)-binding Rossmann-fold domains"/>
    <property type="match status" value="1"/>
</dbReference>
<keyword evidence="3" id="KW-1185">Reference proteome</keyword>
<dbReference type="InterPro" id="IPR051207">
    <property type="entry name" value="ComplexI_NDUFA9_subunit"/>
</dbReference>
<feature type="domain" description="Thioester reductase (TE)" evidence="1">
    <location>
        <begin position="89"/>
        <end position="133"/>
    </location>
</feature>
<organism evidence="2 3">
    <name type="scientific">Candidatus Nanohalococcus occultus</name>
    <dbReference type="NCBI Taxonomy" id="2978047"/>
    <lineage>
        <taxon>Archaea</taxon>
        <taxon>Candidatus Nanohalarchaeota</taxon>
        <taxon>Candidatus Nanohalarchaeota incertae sedis</taxon>
        <taxon>Candidatus Nanohalococcus</taxon>
    </lineage>
</organism>
<gene>
    <name evidence="2" type="ORF">SVXNc_0980</name>
</gene>
<accession>A0ABY8CK17</accession>
<evidence type="ECO:0000259" key="1">
    <source>
        <dbReference type="Pfam" id="PF07993"/>
    </source>
</evidence>
<dbReference type="EMBL" id="CP104395">
    <property type="protein sequence ID" value="WEL19974.1"/>
    <property type="molecule type" value="Genomic_DNA"/>
</dbReference>
<protein>
    <submittedName>
        <fullName evidence="2">YbjT</fullName>
    </submittedName>
</protein>
<evidence type="ECO:0000313" key="3">
    <source>
        <dbReference type="Proteomes" id="UP001218034"/>
    </source>
</evidence>
<dbReference type="InterPro" id="IPR013120">
    <property type="entry name" value="FAR_NAD-bd"/>
</dbReference>
<dbReference type="RefSeq" id="WP_347721803.1">
    <property type="nucleotide sequence ID" value="NZ_CP104395.1"/>
</dbReference>
<proteinExistence type="predicted"/>
<dbReference type="GeneID" id="90590418"/>
<dbReference type="PANTHER" id="PTHR12126">
    <property type="entry name" value="NADH-UBIQUINONE OXIDOREDUCTASE 39 KDA SUBUNIT-RELATED"/>
    <property type="match status" value="1"/>
</dbReference>
<evidence type="ECO:0000313" key="2">
    <source>
        <dbReference type="EMBL" id="WEL19974.1"/>
    </source>
</evidence>
<dbReference type="InterPro" id="IPR036291">
    <property type="entry name" value="NAD(P)-bd_dom_sf"/>
</dbReference>
<dbReference type="Proteomes" id="UP001218034">
    <property type="component" value="Chromosome"/>
</dbReference>
<name>A0ABY8CK17_9ARCH</name>